<dbReference type="GO" id="GO:0004842">
    <property type="term" value="F:ubiquitin-protein transferase activity"/>
    <property type="evidence" value="ECO:0007669"/>
    <property type="project" value="InterPro"/>
</dbReference>
<dbReference type="GO" id="GO:0016887">
    <property type="term" value="F:ATP hydrolysis activity"/>
    <property type="evidence" value="ECO:0007669"/>
    <property type="project" value="InterPro"/>
</dbReference>
<protein>
    <submittedName>
        <fullName evidence="1">Uncharacterized protein</fullName>
    </submittedName>
</protein>
<sequence>MDLKGANMHPLPTAHTSFSPEYRVPQSVAELKSKADRRTWEHEFSSSILNELFRNFDTYLIEWNRRLATDERLGCPTEFGRVFVPKEFCNQNIHDDTPLAVFLPATSGPGLCSYAMLDFLFRKQNDFLDSYVSVSQSRKNISHSTIKPMTVTSAHLICYDHEHDLMPLVLANCHYSFEMGVGSKIEYDFVGLERQLMDRLLYSKSRIEINAFLEIDLMVYRTEVTNRAVFLRLAERIPQARQSCELQHARALWLLLSLQRSKLLIDHRQSTEEVFETLEDNMFRDLEDNAKTKFKEYMKTLSVDKLAVILEVMHEFLLFNVAIRQNPDDEDNVDTSIFSFIDGLREYVAESEPALVIDVATLEDFPNKILYKHGAKAWVLAYKTLTKKLGSKRR</sequence>
<name>A0A9D4CPP6_DREPO</name>
<proteinExistence type="predicted"/>
<reference evidence="1" key="1">
    <citation type="journal article" date="2019" name="bioRxiv">
        <title>The Genome of the Zebra Mussel, Dreissena polymorpha: A Resource for Invasive Species Research.</title>
        <authorList>
            <person name="McCartney M.A."/>
            <person name="Auch B."/>
            <person name="Kono T."/>
            <person name="Mallez S."/>
            <person name="Zhang Y."/>
            <person name="Obille A."/>
            <person name="Becker A."/>
            <person name="Abrahante J.E."/>
            <person name="Garbe J."/>
            <person name="Badalamenti J.P."/>
            <person name="Herman A."/>
            <person name="Mangelson H."/>
            <person name="Liachko I."/>
            <person name="Sullivan S."/>
            <person name="Sone E.D."/>
            <person name="Koren S."/>
            <person name="Silverstein K.A.T."/>
            <person name="Beckman K.B."/>
            <person name="Gohl D.M."/>
        </authorList>
    </citation>
    <scope>NUCLEOTIDE SEQUENCE</scope>
    <source>
        <strain evidence="1">Duluth1</strain>
        <tissue evidence="1">Whole animal</tissue>
    </source>
</reference>
<gene>
    <name evidence="1" type="ORF">DPMN_054476</name>
</gene>
<dbReference type="AlphaFoldDB" id="A0A9D4CPP6"/>
<evidence type="ECO:0000313" key="2">
    <source>
        <dbReference type="Proteomes" id="UP000828390"/>
    </source>
</evidence>
<accession>A0A9D4CPP6</accession>
<comment type="caution">
    <text evidence="1">The sequence shown here is derived from an EMBL/GenBank/DDBJ whole genome shotgun (WGS) entry which is preliminary data.</text>
</comment>
<keyword evidence="2" id="KW-1185">Reference proteome</keyword>
<evidence type="ECO:0000313" key="1">
    <source>
        <dbReference type="EMBL" id="KAH3728519.1"/>
    </source>
</evidence>
<dbReference type="PANTHER" id="PTHR22605:SF16">
    <property type="entry name" value="E3 UBIQUITIN-PROTEIN LIGASE RNF213"/>
    <property type="match status" value="1"/>
</dbReference>
<dbReference type="EMBL" id="JAIWYP010000012">
    <property type="protein sequence ID" value="KAH3728519.1"/>
    <property type="molecule type" value="Genomic_DNA"/>
</dbReference>
<reference evidence="1" key="2">
    <citation type="submission" date="2020-11" db="EMBL/GenBank/DDBJ databases">
        <authorList>
            <person name="McCartney M.A."/>
            <person name="Auch B."/>
            <person name="Kono T."/>
            <person name="Mallez S."/>
            <person name="Becker A."/>
            <person name="Gohl D.M."/>
            <person name="Silverstein K.A.T."/>
            <person name="Koren S."/>
            <person name="Bechman K.B."/>
            <person name="Herman A."/>
            <person name="Abrahante J.E."/>
            <person name="Garbe J."/>
        </authorList>
    </citation>
    <scope>NUCLEOTIDE SEQUENCE</scope>
    <source>
        <strain evidence="1">Duluth1</strain>
        <tissue evidence="1">Whole animal</tissue>
    </source>
</reference>
<dbReference type="InterPro" id="IPR031248">
    <property type="entry name" value="RNF213"/>
</dbReference>
<organism evidence="1 2">
    <name type="scientific">Dreissena polymorpha</name>
    <name type="common">Zebra mussel</name>
    <name type="synonym">Mytilus polymorpha</name>
    <dbReference type="NCBI Taxonomy" id="45954"/>
    <lineage>
        <taxon>Eukaryota</taxon>
        <taxon>Metazoa</taxon>
        <taxon>Spiralia</taxon>
        <taxon>Lophotrochozoa</taxon>
        <taxon>Mollusca</taxon>
        <taxon>Bivalvia</taxon>
        <taxon>Autobranchia</taxon>
        <taxon>Heteroconchia</taxon>
        <taxon>Euheterodonta</taxon>
        <taxon>Imparidentia</taxon>
        <taxon>Neoheterodontei</taxon>
        <taxon>Myida</taxon>
        <taxon>Dreissenoidea</taxon>
        <taxon>Dreissenidae</taxon>
        <taxon>Dreissena</taxon>
    </lineage>
</organism>
<dbReference type="PANTHER" id="PTHR22605">
    <property type="entry name" value="RZ-TYPE DOMAIN-CONTAINING PROTEIN"/>
    <property type="match status" value="1"/>
</dbReference>
<dbReference type="Proteomes" id="UP000828390">
    <property type="component" value="Unassembled WGS sequence"/>
</dbReference>